<dbReference type="Pfam" id="PF01520">
    <property type="entry name" value="Amidase_3"/>
    <property type="match status" value="1"/>
</dbReference>
<dbReference type="EMBL" id="CP094970">
    <property type="protein sequence ID" value="UYM06772.1"/>
    <property type="molecule type" value="Genomic_DNA"/>
</dbReference>
<dbReference type="RefSeq" id="WP_271635692.1">
    <property type="nucleotide sequence ID" value="NZ_CP094970.1"/>
</dbReference>
<accession>A0AA46TK30</accession>
<keyword evidence="5" id="KW-1185">Reference proteome</keyword>
<evidence type="ECO:0000259" key="3">
    <source>
        <dbReference type="SMART" id="SM00646"/>
    </source>
</evidence>
<evidence type="ECO:0000313" key="4">
    <source>
        <dbReference type="EMBL" id="UYM06772.1"/>
    </source>
</evidence>
<feature type="compositionally biased region" description="Low complexity" evidence="2">
    <location>
        <begin position="29"/>
        <end position="42"/>
    </location>
</feature>
<feature type="region of interest" description="Disordered" evidence="2">
    <location>
        <begin position="22"/>
        <end position="44"/>
    </location>
</feature>
<protein>
    <submittedName>
        <fullName evidence="4">N-acetylmuramoyl-L-alanine amidase</fullName>
    </submittedName>
</protein>
<evidence type="ECO:0000256" key="2">
    <source>
        <dbReference type="SAM" id="MobiDB-lite"/>
    </source>
</evidence>
<dbReference type="SUPFAM" id="SSF53187">
    <property type="entry name" value="Zn-dependent exopeptidases"/>
    <property type="match status" value="1"/>
</dbReference>
<reference evidence="4" key="1">
    <citation type="submission" date="2022-01" db="EMBL/GenBank/DDBJ databases">
        <title>Nocardioidaceae gen. sp. A5X3R13.</title>
        <authorList>
            <person name="Lopez Marin M.A."/>
            <person name="Uhlik O."/>
        </authorList>
    </citation>
    <scope>NUCLEOTIDE SEQUENCE</scope>
    <source>
        <strain evidence="4">A5X3R13</strain>
    </source>
</reference>
<dbReference type="PANTHER" id="PTHR30404:SF0">
    <property type="entry name" value="N-ACETYLMURAMOYL-L-ALANINE AMIDASE AMIC"/>
    <property type="match status" value="1"/>
</dbReference>
<dbReference type="InterPro" id="IPR002508">
    <property type="entry name" value="MurNAc-LAA_cat"/>
</dbReference>
<dbReference type="Proteomes" id="UP001164390">
    <property type="component" value="Chromosome"/>
</dbReference>
<dbReference type="PROSITE" id="PS51257">
    <property type="entry name" value="PROKAR_LIPOPROTEIN"/>
    <property type="match status" value="1"/>
</dbReference>
<dbReference type="SMART" id="SM00646">
    <property type="entry name" value="Ami_3"/>
    <property type="match status" value="1"/>
</dbReference>
<evidence type="ECO:0000313" key="5">
    <source>
        <dbReference type="Proteomes" id="UP001164390"/>
    </source>
</evidence>
<dbReference type="GO" id="GO:0008745">
    <property type="term" value="F:N-acetylmuramoyl-L-alanine amidase activity"/>
    <property type="evidence" value="ECO:0007669"/>
    <property type="project" value="InterPro"/>
</dbReference>
<keyword evidence="1" id="KW-0378">Hydrolase</keyword>
<dbReference type="PANTHER" id="PTHR30404">
    <property type="entry name" value="N-ACETYLMURAMOYL-L-ALANINE AMIDASE"/>
    <property type="match status" value="1"/>
</dbReference>
<feature type="region of interest" description="Disordered" evidence="2">
    <location>
        <begin position="64"/>
        <end position="85"/>
    </location>
</feature>
<sequence>MRTLSVLGCAFVLAIGACGSPGDDTEPVSDSSAQLSADSADAAARKPLRGKRIVLDPGHQLGNARFPDKINRPVPAGGFKKPCNTTGTSTNGGYAEATFTWRVSRLLAHKLRRLGAKVRLTRHSNRLDRWGPCVNVRGRAGNKWRAQLKVSVHADGASASGRGFHVIAPTRRKPWTADIYRPSKRLAKATRHGLHKRHFPVSNYAGSHGLDFRSDLGTLNLSDVPTVMVELGNMRNRRDARTMTSGKGRHRYARALLTGVRTYLHR</sequence>
<proteinExistence type="predicted"/>
<name>A0AA46TK30_9ACTN</name>
<evidence type="ECO:0000256" key="1">
    <source>
        <dbReference type="ARBA" id="ARBA00022801"/>
    </source>
</evidence>
<dbReference type="KEGG" id="sgrg:L0C25_06780"/>
<organism evidence="4 5">
    <name type="scientific">Solicola gregarius</name>
    <dbReference type="NCBI Taxonomy" id="2908642"/>
    <lineage>
        <taxon>Bacteria</taxon>
        <taxon>Bacillati</taxon>
        <taxon>Actinomycetota</taxon>
        <taxon>Actinomycetes</taxon>
        <taxon>Propionibacteriales</taxon>
        <taxon>Nocardioidaceae</taxon>
        <taxon>Solicola</taxon>
    </lineage>
</organism>
<dbReference type="GO" id="GO:0030288">
    <property type="term" value="C:outer membrane-bounded periplasmic space"/>
    <property type="evidence" value="ECO:0007669"/>
    <property type="project" value="TreeGrafter"/>
</dbReference>
<dbReference type="CDD" id="cd02696">
    <property type="entry name" value="MurNAc-LAA"/>
    <property type="match status" value="1"/>
</dbReference>
<dbReference type="GO" id="GO:0009253">
    <property type="term" value="P:peptidoglycan catabolic process"/>
    <property type="evidence" value="ECO:0007669"/>
    <property type="project" value="InterPro"/>
</dbReference>
<gene>
    <name evidence="4" type="ORF">L0C25_06780</name>
</gene>
<feature type="domain" description="MurNAc-LAA" evidence="3">
    <location>
        <begin position="138"/>
        <end position="261"/>
    </location>
</feature>
<dbReference type="Gene3D" id="3.40.630.40">
    <property type="entry name" value="Zn-dependent exopeptidases"/>
    <property type="match status" value="1"/>
</dbReference>
<dbReference type="AlphaFoldDB" id="A0AA46TK30"/>
<dbReference type="InterPro" id="IPR050695">
    <property type="entry name" value="N-acetylmuramoyl_amidase_3"/>
</dbReference>